<gene>
    <name evidence="2" type="ORF">GA0061101_117123</name>
</gene>
<protein>
    <recommendedName>
        <fullName evidence="4">DUF1109 family protein</fullName>
    </recommendedName>
</protein>
<organism evidence="2 3">
    <name type="scientific">Rhizobium lusitanum</name>
    <dbReference type="NCBI Taxonomy" id="293958"/>
    <lineage>
        <taxon>Bacteria</taxon>
        <taxon>Pseudomonadati</taxon>
        <taxon>Pseudomonadota</taxon>
        <taxon>Alphaproteobacteria</taxon>
        <taxon>Hyphomicrobiales</taxon>
        <taxon>Rhizobiaceae</taxon>
        <taxon>Rhizobium/Agrobacterium group</taxon>
        <taxon>Rhizobium</taxon>
    </lineage>
</organism>
<reference evidence="2 3" key="1">
    <citation type="submission" date="2016-08" db="EMBL/GenBank/DDBJ databases">
        <authorList>
            <person name="Seilhamer J.J."/>
        </authorList>
    </citation>
    <scope>NUCLEOTIDE SEQUENCE [LARGE SCALE GENOMIC DNA]</scope>
    <source>
        <strain evidence="2 3">P1-7</strain>
    </source>
</reference>
<evidence type="ECO:0000256" key="1">
    <source>
        <dbReference type="SAM" id="Phobius"/>
    </source>
</evidence>
<feature type="transmembrane region" description="Helical" evidence="1">
    <location>
        <begin position="91"/>
        <end position="112"/>
    </location>
</feature>
<keyword evidence="1" id="KW-1133">Transmembrane helix</keyword>
<dbReference type="RefSeq" id="WP_092575698.1">
    <property type="nucleotide sequence ID" value="NZ_FMAF01000017.1"/>
</dbReference>
<proteinExistence type="predicted"/>
<evidence type="ECO:0008006" key="4">
    <source>
        <dbReference type="Google" id="ProtNLM"/>
    </source>
</evidence>
<accession>A0A1C3WUS1</accession>
<feature type="transmembrane region" description="Helical" evidence="1">
    <location>
        <begin position="124"/>
        <end position="145"/>
    </location>
</feature>
<keyword evidence="1" id="KW-0812">Transmembrane</keyword>
<dbReference type="EMBL" id="FMAF01000017">
    <property type="protein sequence ID" value="SCB43721.1"/>
    <property type="molecule type" value="Genomic_DNA"/>
</dbReference>
<feature type="transmembrane region" description="Helical" evidence="1">
    <location>
        <begin position="157"/>
        <end position="176"/>
    </location>
</feature>
<feature type="transmembrane region" description="Helical" evidence="1">
    <location>
        <begin position="58"/>
        <end position="79"/>
    </location>
</feature>
<evidence type="ECO:0000313" key="3">
    <source>
        <dbReference type="Proteomes" id="UP000199205"/>
    </source>
</evidence>
<feature type="transmembrane region" description="Helical" evidence="1">
    <location>
        <begin position="188"/>
        <end position="209"/>
    </location>
</feature>
<name>A0A1C3WUS1_9HYPH</name>
<dbReference type="InterPro" id="IPR009495">
    <property type="entry name" value="NrsF"/>
</dbReference>
<sequence>MKTEDLINLISEDTRRPVNISRALFIATTGGAFLAAIAFFSTLGFRHDIGHAVETVRFIFKFFVTLSLFGAAVSLIGATIRPGSNPGGRRWFLLVAPALLLGAVAVELYVTPASDWTEKLIGHNALHCITIIPALSLFPAVPLFLAMRNGAPESPGIAGAVAGLASAGIAATLYASNCFDDSPLFVAAWYPLAIMLVATIGFFSGHRWLHW</sequence>
<dbReference type="OrthoDB" id="9816468at2"/>
<dbReference type="AlphaFoldDB" id="A0A1C3WUS1"/>
<dbReference type="Proteomes" id="UP000199205">
    <property type="component" value="Unassembled WGS sequence"/>
</dbReference>
<feature type="transmembrane region" description="Helical" evidence="1">
    <location>
        <begin position="23"/>
        <end position="46"/>
    </location>
</feature>
<dbReference type="Pfam" id="PF06532">
    <property type="entry name" value="NrsF"/>
    <property type="match status" value="1"/>
</dbReference>
<evidence type="ECO:0000313" key="2">
    <source>
        <dbReference type="EMBL" id="SCB43721.1"/>
    </source>
</evidence>
<keyword evidence="1" id="KW-0472">Membrane</keyword>